<dbReference type="InterPro" id="IPR058245">
    <property type="entry name" value="NreC/VraR/RcsB-like_REC"/>
</dbReference>
<keyword evidence="1 3" id="KW-0597">Phosphoprotein</keyword>
<evidence type="ECO:0000259" key="4">
    <source>
        <dbReference type="PROSITE" id="PS50043"/>
    </source>
</evidence>
<evidence type="ECO:0000259" key="5">
    <source>
        <dbReference type="PROSITE" id="PS50110"/>
    </source>
</evidence>
<sequence>MSVEESHPPHKESPISLLLVDDELFVRRVLKAYFGTSPNIEIVGEASSGAEALEVLKKTTVDIVLMDLQMPDMGGIECTEKIVSLYPSIRVLVVTGHISDSYLTSALIAGASGYIVKDAEPEAIIEAVLEVSRGGNPLDPQVASLLVKKIRNLDFDKSNNIPKVELTEREREVLTQLCLGENTKEISMTLFISEATVKHHLTNLMRKFQVRDRVQLVISAIKGQYV</sequence>
<dbReference type="InterPro" id="IPR001789">
    <property type="entry name" value="Sig_transdc_resp-reg_receiver"/>
</dbReference>
<dbReference type="InterPro" id="IPR000792">
    <property type="entry name" value="Tscrpt_reg_LuxR_C"/>
</dbReference>
<dbReference type="PROSITE" id="PS50110">
    <property type="entry name" value="RESPONSE_REGULATORY"/>
    <property type="match status" value="1"/>
</dbReference>
<evidence type="ECO:0000313" key="7">
    <source>
        <dbReference type="Proteomes" id="UP000824134"/>
    </source>
</evidence>
<dbReference type="GO" id="GO:0006355">
    <property type="term" value="P:regulation of DNA-templated transcription"/>
    <property type="evidence" value="ECO:0007669"/>
    <property type="project" value="InterPro"/>
</dbReference>
<feature type="modified residue" description="4-aspartylphosphate" evidence="3">
    <location>
        <position position="67"/>
    </location>
</feature>
<comment type="caution">
    <text evidence="6">The sequence shown here is derived from an EMBL/GenBank/DDBJ whole genome shotgun (WGS) entry which is preliminary data.</text>
</comment>
<dbReference type="InterPro" id="IPR039420">
    <property type="entry name" value="WalR-like"/>
</dbReference>
<protein>
    <submittedName>
        <fullName evidence="6">Response regulator transcription factor</fullName>
    </submittedName>
</protein>
<dbReference type="PANTHER" id="PTHR43214:SF39">
    <property type="entry name" value="TRANSCRIPTIONAL REGULATORY PROTEIN DEGU"/>
    <property type="match status" value="1"/>
</dbReference>
<dbReference type="EMBL" id="DXCN01000017">
    <property type="protein sequence ID" value="HIY94380.1"/>
    <property type="molecule type" value="Genomic_DNA"/>
</dbReference>
<reference evidence="6" key="2">
    <citation type="submission" date="2021-04" db="EMBL/GenBank/DDBJ databases">
        <authorList>
            <person name="Gilroy R."/>
        </authorList>
    </citation>
    <scope>NUCLEOTIDE SEQUENCE</scope>
    <source>
        <strain evidence="6">ChiHjej12B11-9195</strain>
    </source>
</reference>
<dbReference type="SMART" id="SM00448">
    <property type="entry name" value="REC"/>
    <property type="match status" value="1"/>
</dbReference>
<dbReference type="PANTHER" id="PTHR43214">
    <property type="entry name" value="TWO-COMPONENT RESPONSE REGULATOR"/>
    <property type="match status" value="1"/>
</dbReference>
<feature type="domain" description="Response regulatory" evidence="5">
    <location>
        <begin position="16"/>
        <end position="132"/>
    </location>
</feature>
<name>A0A9D2CPU1_9MICC</name>
<dbReference type="AlphaFoldDB" id="A0A9D2CPU1"/>
<dbReference type="Pfam" id="PF00196">
    <property type="entry name" value="GerE"/>
    <property type="match status" value="1"/>
</dbReference>
<dbReference type="CDD" id="cd06170">
    <property type="entry name" value="LuxR_C_like"/>
    <property type="match status" value="1"/>
</dbReference>
<evidence type="ECO:0000313" key="6">
    <source>
        <dbReference type="EMBL" id="HIY94380.1"/>
    </source>
</evidence>
<accession>A0A9D2CPU1</accession>
<dbReference type="Gene3D" id="3.40.50.2300">
    <property type="match status" value="1"/>
</dbReference>
<evidence type="ECO:0000256" key="1">
    <source>
        <dbReference type="ARBA" id="ARBA00022553"/>
    </source>
</evidence>
<dbReference type="Proteomes" id="UP000824134">
    <property type="component" value="Unassembled WGS sequence"/>
</dbReference>
<organism evidence="6 7">
    <name type="scientific">Candidatus Rothia avicola</name>
    <dbReference type="NCBI Taxonomy" id="2840478"/>
    <lineage>
        <taxon>Bacteria</taxon>
        <taxon>Bacillati</taxon>
        <taxon>Actinomycetota</taxon>
        <taxon>Actinomycetes</taxon>
        <taxon>Micrococcales</taxon>
        <taxon>Micrococcaceae</taxon>
        <taxon>Rothia</taxon>
    </lineage>
</organism>
<dbReference type="PROSITE" id="PS50043">
    <property type="entry name" value="HTH_LUXR_2"/>
    <property type="match status" value="1"/>
</dbReference>
<dbReference type="SUPFAM" id="SSF46894">
    <property type="entry name" value="C-terminal effector domain of the bipartite response regulators"/>
    <property type="match status" value="1"/>
</dbReference>
<proteinExistence type="predicted"/>
<evidence type="ECO:0000256" key="2">
    <source>
        <dbReference type="ARBA" id="ARBA00023125"/>
    </source>
</evidence>
<dbReference type="SUPFAM" id="SSF52172">
    <property type="entry name" value="CheY-like"/>
    <property type="match status" value="1"/>
</dbReference>
<dbReference type="GO" id="GO:0000160">
    <property type="term" value="P:phosphorelay signal transduction system"/>
    <property type="evidence" value="ECO:0007669"/>
    <property type="project" value="InterPro"/>
</dbReference>
<feature type="domain" description="HTH luxR-type" evidence="4">
    <location>
        <begin position="159"/>
        <end position="224"/>
    </location>
</feature>
<dbReference type="InterPro" id="IPR016032">
    <property type="entry name" value="Sig_transdc_resp-reg_C-effctor"/>
</dbReference>
<dbReference type="CDD" id="cd17535">
    <property type="entry name" value="REC_NarL-like"/>
    <property type="match status" value="1"/>
</dbReference>
<dbReference type="PRINTS" id="PR00038">
    <property type="entry name" value="HTHLUXR"/>
</dbReference>
<reference evidence="6" key="1">
    <citation type="journal article" date="2021" name="PeerJ">
        <title>Extensive microbial diversity within the chicken gut microbiome revealed by metagenomics and culture.</title>
        <authorList>
            <person name="Gilroy R."/>
            <person name="Ravi A."/>
            <person name="Getino M."/>
            <person name="Pursley I."/>
            <person name="Horton D.L."/>
            <person name="Alikhan N.F."/>
            <person name="Baker D."/>
            <person name="Gharbi K."/>
            <person name="Hall N."/>
            <person name="Watson M."/>
            <person name="Adriaenssens E.M."/>
            <person name="Foster-Nyarko E."/>
            <person name="Jarju S."/>
            <person name="Secka A."/>
            <person name="Antonio M."/>
            <person name="Oren A."/>
            <person name="Chaudhuri R.R."/>
            <person name="La Ragione R."/>
            <person name="Hildebrand F."/>
            <person name="Pallen M.J."/>
        </authorList>
    </citation>
    <scope>NUCLEOTIDE SEQUENCE</scope>
    <source>
        <strain evidence="6">ChiHjej12B11-9195</strain>
    </source>
</reference>
<dbReference type="SMART" id="SM00421">
    <property type="entry name" value="HTH_LUXR"/>
    <property type="match status" value="1"/>
</dbReference>
<dbReference type="PROSITE" id="PS00622">
    <property type="entry name" value="HTH_LUXR_1"/>
    <property type="match status" value="1"/>
</dbReference>
<gene>
    <name evidence="6" type="ORF">H9821_01770</name>
</gene>
<dbReference type="GO" id="GO:0003677">
    <property type="term" value="F:DNA binding"/>
    <property type="evidence" value="ECO:0007669"/>
    <property type="project" value="UniProtKB-KW"/>
</dbReference>
<evidence type="ECO:0000256" key="3">
    <source>
        <dbReference type="PROSITE-ProRule" id="PRU00169"/>
    </source>
</evidence>
<dbReference type="InterPro" id="IPR011006">
    <property type="entry name" value="CheY-like_superfamily"/>
</dbReference>
<keyword evidence="2" id="KW-0238">DNA-binding</keyword>
<dbReference type="Pfam" id="PF00072">
    <property type="entry name" value="Response_reg"/>
    <property type="match status" value="1"/>
</dbReference>